<keyword evidence="3 7" id="KW-0645">Protease</keyword>
<keyword evidence="5 7" id="KW-0378">Hydrolase</keyword>
<dbReference type="Pfam" id="PF06337">
    <property type="entry name" value="DUSP"/>
    <property type="match status" value="1"/>
</dbReference>
<feature type="compositionally biased region" description="Low complexity" evidence="8">
    <location>
        <begin position="1"/>
        <end position="11"/>
    </location>
</feature>
<dbReference type="PROSITE" id="PS00972">
    <property type="entry name" value="USP_1"/>
    <property type="match status" value="1"/>
</dbReference>
<evidence type="ECO:0000256" key="1">
    <source>
        <dbReference type="ARBA" id="ARBA00000707"/>
    </source>
</evidence>
<protein>
    <recommendedName>
        <fullName evidence="7">Ubiquitin carboxyl-terminal hydrolase</fullName>
        <ecNumber evidence="7">3.4.19.12</ecNumber>
    </recommendedName>
</protein>
<dbReference type="InterPro" id="IPR050185">
    <property type="entry name" value="Ub_carboxyl-term_hydrolase"/>
</dbReference>
<dbReference type="GO" id="GO:0004843">
    <property type="term" value="F:cysteine-type deubiquitinase activity"/>
    <property type="evidence" value="ECO:0007669"/>
    <property type="project" value="UniProtKB-UniRule"/>
</dbReference>
<evidence type="ECO:0000256" key="5">
    <source>
        <dbReference type="ARBA" id="ARBA00022801"/>
    </source>
</evidence>
<dbReference type="PROSITE" id="PS00973">
    <property type="entry name" value="USP_2"/>
    <property type="match status" value="1"/>
</dbReference>
<sequence>MDSLSDSSTSSYHGKRPRSLSDDSQVSSNMDDNFHKSLTPEKSKGNAQNTPSVFEQKEIIGDLVNNQPDLEEGRTDFYILSYSWYEMLCSYLSEEGPFPGEVDQEDIMNFEDGSLKSNLQEEIDYIIISKALWDALTEWYGLKGNEFPRETVDLGSEYSPHLVVEVYPPSFSLTSLSLQSDPYETHKPLKITLSSKSTLDDLFEGVKYTLSISGDNFRLWRVDTELPLQRTIDPSSFIKISSKDVVESLDKEKTLVESGMDSSCTLVVECMHNETWPVDRALRLQFLIRQRDQQSSTSVETRENKVLGTCGLNNLGNTCYMNSALQCLTHVRELRDFFVSDEWKDQVNESNPLGMSGQVAGAFASLIKSLYSPDHTSFAPRQFKAIIGRFNHSFLGYGQQDSQEFLAFLLDGLHEDLNRIYQKPYTSKPDLYELKEEKIRDTANECWRLHKLRNDSIIVDLFQGMYRSTLVCPECKTVSITFDPFMDLTLPLPVQQFWSHPVVFIPCDTTRRPITIEVVLENRSATIGDLVKYVASKVGCDDYRKIFVTETYRGRFYRFLTSLTKSLLMEISEEDEIYLYELEKPVNEASDDIVIPVYHTISPSTNSSSSYLDNHDFGYPFILQLKNEEVGDAREIEKKLKTKYSQFTTLNTLKDAECLESLHGDMDKDLTSNEDVNHNETKTPLFYTKVFHDRYERIPTGWNMHSTSLSLLTERDVESLQATVEPSTNVDYFDGDEDDSQAVEETAPGSYPDPPKLEETDQKNSNLLVQGDLLVCEWPETSQDSVFNESPSNSETGRSLWSDMERIMSETKEEGNHPHTITLDDCLNEFEKTEQLGEEDPWYCPTCKDFRRASKEMRIWKSPEILIFHLKRFSSERRFRDKIDELVEFPIESFDLSNRTESQKFNNVDDREKCLYELCAVDNHYGGLGGGHYTSFARNPDDNQFYCYDDSRVSPVKPEETITSAAYLLFYRRKSA</sequence>
<evidence type="ECO:0000256" key="7">
    <source>
        <dbReference type="RuleBase" id="RU366025"/>
    </source>
</evidence>
<evidence type="ECO:0000256" key="8">
    <source>
        <dbReference type="SAM" id="MobiDB-lite"/>
    </source>
</evidence>
<dbReference type="SMART" id="SM00695">
    <property type="entry name" value="DUSP"/>
    <property type="match status" value="1"/>
</dbReference>
<dbReference type="Pfam" id="PF00443">
    <property type="entry name" value="UCH"/>
    <property type="match status" value="1"/>
</dbReference>
<evidence type="ECO:0000313" key="11">
    <source>
        <dbReference type="EMBL" id="WBW74995.1"/>
    </source>
</evidence>
<evidence type="ECO:0000256" key="2">
    <source>
        <dbReference type="ARBA" id="ARBA00009085"/>
    </source>
</evidence>
<keyword evidence="12" id="KW-1185">Reference proteome</keyword>
<evidence type="ECO:0000256" key="3">
    <source>
        <dbReference type="ARBA" id="ARBA00022670"/>
    </source>
</evidence>
<dbReference type="InterPro" id="IPR028889">
    <property type="entry name" value="USP"/>
</dbReference>
<dbReference type="InterPro" id="IPR001394">
    <property type="entry name" value="Peptidase_C19_UCH"/>
</dbReference>
<dbReference type="SUPFAM" id="SSF54001">
    <property type="entry name" value="Cysteine proteinases"/>
    <property type="match status" value="1"/>
</dbReference>
<dbReference type="Proteomes" id="UP001212411">
    <property type="component" value="Chromosome 3"/>
</dbReference>
<comment type="catalytic activity">
    <reaction evidence="1 7">
        <text>Thiol-dependent hydrolysis of ester, thioester, amide, peptide and isopeptide bonds formed by the C-terminal Gly of ubiquitin (a 76-residue protein attached to proteins as an intracellular targeting signal).</text>
        <dbReference type="EC" id="3.4.19.12"/>
    </reaction>
</comment>
<comment type="similarity">
    <text evidence="2 7">Belongs to the peptidase C19 family.</text>
</comment>
<dbReference type="SUPFAM" id="SSF143791">
    <property type="entry name" value="DUSP-like"/>
    <property type="match status" value="1"/>
</dbReference>
<accession>A0AAE9WFL1</accession>
<evidence type="ECO:0000259" key="9">
    <source>
        <dbReference type="PROSITE" id="PS50235"/>
    </source>
</evidence>
<keyword evidence="6 7" id="KW-0788">Thiol protease</keyword>
<dbReference type="AlphaFoldDB" id="A0AAE9WFL1"/>
<feature type="compositionally biased region" description="Basic and acidic residues" evidence="8">
    <location>
        <begin position="32"/>
        <end position="44"/>
    </location>
</feature>
<dbReference type="PANTHER" id="PTHR21646">
    <property type="entry name" value="UBIQUITIN CARBOXYL-TERMINAL HYDROLASE"/>
    <property type="match status" value="1"/>
</dbReference>
<dbReference type="PANTHER" id="PTHR21646:SF24">
    <property type="entry name" value="UBIQUITIN CARBOXYL-TERMINAL HYDROLASE"/>
    <property type="match status" value="1"/>
</dbReference>
<feature type="compositionally biased region" description="Acidic residues" evidence="8">
    <location>
        <begin position="733"/>
        <end position="742"/>
    </location>
</feature>
<dbReference type="KEGG" id="som:SOMG_04097"/>
<evidence type="ECO:0000259" key="10">
    <source>
        <dbReference type="PROSITE" id="PS51283"/>
    </source>
</evidence>
<dbReference type="EC" id="3.4.19.12" evidence="7"/>
<dbReference type="InterPro" id="IPR035927">
    <property type="entry name" value="DUSP-like_sf"/>
</dbReference>
<feature type="region of interest" description="Disordered" evidence="8">
    <location>
        <begin position="726"/>
        <end position="760"/>
    </location>
</feature>
<dbReference type="InterPro" id="IPR038765">
    <property type="entry name" value="Papain-like_cys_pep_sf"/>
</dbReference>
<dbReference type="GO" id="GO:0006508">
    <property type="term" value="P:proteolysis"/>
    <property type="evidence" value="ECO:0007669"/>
    <property type="project" value="UniProtKB-KW"/>
</dbReference>
<name>A0AAE9WFL1_9SCHI</name>
<dbReference type="RefSeq" id="XP_056039238.1">
    <property type="nucleotide sequence ID" value="XM_056182884.1"/>
</dbReference>
<dbReference type="InterPro" id="IPR018200">
    <property type="entry name" value="USP_CS"/>
</dbReference>
<dbReference type="EMBL" id="CP115613">
    <property type="protein sequence ID" value="WBW74995.1"/>
    <property type="molecule type" value="Genomic_DNA"/>
</dbReference>
<reference evidence="11 12" key="1">
    <citation type="journal article" date="2023" name="G3 (Bethesda)">
        <title>A high-quality reference genome for the fission yeast Schizosaccharomyces osmophilus.</title>
        <authorList>
            <person name="Jia G.S."/>
            <person name="Zhang W.C."/>
            <person name="Liang Y."/>
            <person name="Liu X.H."/>
            <person name="Rhind N."/>
            <person name="Pidoux A."/>
            <person name="Brysch-Herzberg M."/>
            <person name="Du L.L."/>
        </authorList>
    </citation>
    <scope>NUCLEOTIDE SEQUENCE [LARGE SCALE GENOMIC DNA]</scope>
    <source>
        <strain evidence="11 12">CBS 15793</strain>
    </source>
</reference>
<dbReference type="PROSITE" id="PS51283">
    <property type="entry name" value="DUSP"/>
    <property type="match status" value="1"/>
</dbReference>
<feature type="domain" description="DUSP" evidence="10">
    <location>
        <begin position="51"/>
        <end position="152"/>
    </location>
</feature>
<evidence type="ECO:0000256" key="4">
    <source>
        <dbReference type="ARBA" id="ARBA00022786"/>
    </source>
</evidence>
<feature type="compositionally biased region" description="Polar residues" evidence="8">
    <location>
        <begin position="22"/>
        <end position="31"/>
    </location>
</feature>
<organism evidence="11 12">
    <name type="scientific">Schizosaccharomyces osmophilus</name>
    <dbReference type="NCBI Taxonomy" id="2545709"/>
    <lineage>
        <taxon>Eukaryota</taxon>
        <taxon>Fungi</taxon>
        <taxon>Dikarya</taxon>
        <taxon>Ascomycota</taxon>
        <taxon>Taphrinomycotina</taxon>
        <taxon>Schizosaccharomycetes</taxon>
        <taxon>Schizosaccharomycetales</taxon>
        <taxon>Schizosaccharomycetaceae</taxon>
        <taxon>Schizosaccharomyces</taxon>
    </lineage>
</organism>
<dbReference type="Gene3D" id="3.90.70.10">
    <property type="entry name" value="Cysteine proteinases"/>
    <property type="match status" value="2"/>
</dbReference>
<evidence type="ECO:0000313" key="12">
    <source>
        <dbReference type="Proteomes" id="UP001212411"/>
    </source>
</evidence>
<dbReference type="CDD" id="cd02674">
    <property type="entry name" value="Peptidase_C19R"/>
    <property type="match status" value="1"/>
</dbReference>
<dbReference type="Gene3D" id="3.30.2230.10">
    <property type="entry name" value="DUSP-like"/>
    <property type="match status" value="1"/>
</dbReference>
<gene>
    <name evidence="11" type="primary">ubp12</name>
    <name evidence="11" type="ORF">SOMG_04097</name>
</gene>
<dbReference type="GeneID" id="80877573"/>
<dbReference type="InterPro" id="IPR006615">
    <property type="entry name" value="Pept_C19_DUSP"/>
</dbReference>
<feature type="domain" description="USP" evidence="9">
    <location>
        <begin position="310"/>
        <end position="974"/>
    </location>
</feature>
<evidence type="ECO:0000256" key="6">
    <source>
        <dbReference type="ARBA" id="ARBA00022807"/>
    </source>
</evidence>
<keyword evidence="4 7" id="KW-0833">Ubl conjugation pathway</keyword>
<dbReference type="PROSITE" id="PS50235">
    <property type="entry name" value="USP_3"/>
    <property type="match status" value="1"/>
</dbReference>
<feature type="region of interest" description="Disordered" evidence="8">
    <location>
        <begin position="1"/>
        <end position="51"/>
    </location>
</feature>
<proteinExistence type="inferred from homology"/>
<dbReference type="GO" id="GO:0016579">
    <property type="term" value="P:protein deubiquitination"/>
    <property type="evidence" value="ECO:0007669"/>
    <property type="project" value="InterPro"/>
</dbReference>